<feature type="region of interest" description="Disordered" evidence="1">
    <location>
        <begin position="33"/>
        <end position="57"/>
    </location>
</feature>
<evidence type="ECO:0008006" key="5">
    <source>
        <dbReference type="Google" id="ProtNLM"/>
    </source>
</evidence>
<sequence length="84" mass="9227">EWFRTNFIFVLVFLLNATLAFLFINLLSSTSQTPSVSNLVDESEATDGATGDDEGGELRRVVHEAGKTIVKTVKKAAKKKVKVK</sequence>
<keyword evidence="2" id="KW-0472">Membrane</keyword>
<evidence type="ECO:0000256" key="2">
    <source>
        <dbReference type="SAM" id="Phobius"/>
    </source>
</evidence>
<feature type="compositionally biased region" description="Acidic residues" evidence="1">
    <location>
        <begin position="41"/>
        <end position="55"/>
    </location>
</feature>
<evidence type="ECO:0000313" key="3">
    <source>
        <dbReference type="EMBL" id="KAL3309066.1"/>
    </source>
</evidence>
<gene>
    <name evidence="3" type="ORF">Ciccas_012391</name>
</gene>
<keyword evidence="4" id="KW-1185">Reference proteome</keyword>
<evidence type="ECO:0000256" key="1">
    <source>
        <dbReference type="SAM" id="MobiDB-lite"/>
    </source>
</evidence>
<keyword evidence="2" id="KW-0812">Transmembrane</keyword>
<accession>A0ABD2PTG9</accession>
<proteinExistence type="predicted"/>
<evidence type="ECO:0000313" key="4">
    <source>
        <dbReference type="Proteomes" id="UP001626550"/>
    </source>
</evidence>
<dbReference type="Proteomes" id="UP001626550">
    <property type="component" value="Unassembled WGS sequence"/>
</dbReference>
<comment type="caution">
    <text evidence="3">The sequence shown here is derived from an EMBL/GenBank/DDBJ whole genome shotgun (WGS) entry which is preliminary data.</text>
</comment>
<keyword evidence="2" id="KW-1133">Transmembrane helix</keyword>
<name>A0ABD2PTG9_9PLAT</name>
<organism evidence="3 4">
    <name type="scientific">Cichlidogyrus casuarinus</name>
    <dbReference type="NCBI Taxonomy" id="1844966"/>
    <lineage>
        <taxon>Eukaryota</taxon>
        <taxon>Metazoa</taxon>
        <taxon>Spiralia</taxon>
        <taxon>Lophotrochozoa</taxon>
        <taxon>Platyhelminthes</taxon>
        <taxon>Monogenea</taxon>
        <taxon>Monopisthocotylea</taxon>
        <taxon>Dactylogyridea</taxon>
        <taxon>Ancyrocephalidae</taxon>
        <taxon>Cichlidogyrus</taxon>
    </lineage>
</organism>
<feature type="non-terminal residue" evidence="3">
    <location>
        <position position="1"/>
    </location>
</feature>
<protein>
    <recommendedName>
        <fullName evidence="5">Secreted protein</fullName>
    </recommendedName>
</protein>
<dbReference type="EMBL" id="JBJKFK010004347">
    <property type="protein sequence ID" value="KAL3309066.1"/>
    <property type="molecule type" value="Genomic_DNA"/>
</dbReference>
<reference evidence="3 4" key="1">
    <citation type="submission" date="2024-11" db="EMBL/GenBank/DDBJ databases">
        <title>Adaptive evolution of stress response genes in parasites aligns with host niche diversity.</title>
        <authorList>
            <person name="Hahn C."/>
            <person name="Resl P."/>
        </authorList>
    </citation>
    <scope>NUCLEOTIDE SEQUENCE [LARGE SCALE GENOMIC DNA]</scope>
    <source>
        <strain evidence="3">EGGRZ-B1_66</strain>
        <tissue evidence="3">Body</tissue>
    </source>
</reference>
<feature type="transmembrane region" description="Helical" evidence="2">
    <location>
        <begin position="6"/>
        <end position="27"/>
    </location>
</feature>
<dbReference type="AlphaFoldDB" id="A0ABD2PTG9"/>